<evidence type="ECO:0000313" key="2">
    <source>
        <dbReference type="Proteomes" id="UP000095280"/>
    </source>
</evidence>
<feature type="chain" id="PRO_5009845920" evidence="1">
    <location>
        <begin position="28"/>
        <end position="53"/>
    </location>
</feature>
<organism evidence="2 4">
    <name type="scientific">Macrostomum lignano</name>
    <dbReference type="NCBI Taxonomy" id="282301"/>
    <lineage>
        <taxon>Eukaryota</taxon>
        <taxon>Metazoa</taxon>
        <taxon>Spiralia</taxon>
        <taxon>Lophotrochozoa</taxon>
        <taxon>Platyhelminthes</taxon>
        <taxon>Rhabditophora</taxon>
        <taxon>Macrostomorpha</taxon>
        <taxon>Macrostomida</taxon>
        <taxon>Macrostomidae</taxon>
        <taxon>Macrostomum</taxon>
    </lineage>
</organism>
<keyword evidence="2" id="KW-1185">Reference proteome</keyword>
<name>A0A1I8JCY1_9PLAT</name>
<reference evidence="3 4" key="1">
    <citation type="submission" date="2016-11" db="UniProtKB">
        <authorList>
            <consortium name="WormBaseParasite"/>
        </authorList>
    </citation>
    <scope>IDENTIFICATION</scope>
</reference>
<dbReference type="WBParaSite" id="maker-uti_cns_0003561-snap-gene-0.6-mRNA-1">
    <property type="protein sequence ID" value="maker-uti_cns_0003561-snap-gene-0.6-mRNA-1"/>
    <property type="gene ID" value="maker-uti_cns_0003561-snap-gene-0.6"/>
</dbReference>
<sequence>MAKLSNFVSAFFICWLQLLSQPENCSASQALSDANDHNHTDHFGAAIEQSMRM</sequence>
<evidence type="ECO:0000256" key="1">
    <source>
        <dbReference type="SAM" id="SignalP"/>
    </source>
</evidence>
<dbReference type="Proteomes" id="UP000095280">
    <property type="component" value="Unplaced"/>
</dbReference>
<dbReference type="AlphaFoldDB" id="A0A1I8JCY1"/>
<protein>
    <submittedName>
        <fullName evidence="3 4">Secreted protein</fullName>
    </submittedName>
</protein>
<accession>A0A1I8JCY1</accession>
<evidence type="ECO:0000313" key="3">
    <source>
        <dbReference type="WBParaSite" id="maker-uti_cns_0003561-snap-gene-0.6-mRNA-1"/>
    </source>
</evidence>
<proteinExistence type="predicted"/>
<dbReference type="WBParaSite" id="maker-uti_cns_0046676-snap-gene-0.3-mRNA-1">
    <property type="protein sequence ID" value="maker-uti_cns_0046676-snap-gene-0.3-mRNA-1"/>
    <property type="gene ID" value="maker-uti_cns_0046676-snap-gene-0.3"/>
</dbReference>
<evidence type="ECO:0000313" key="4">
    <source>
        <dbReference type="WBParaSite" id="maker-uti_cns_0046676-snap-gene-0.3-mRNA-1"/>
    </source>
</evidence>
<keyword evidence="1" id="KW-0732">Signal</keyword>
<feature type="signal peptide" evidence="1">
    <location>
        <begin position="1"/>
        <end position="27"/>
    </location>
</feature>